<proteinExistence type="predicted"/>
<dbReference type="PANTHER" id="PTHR45786:SF74">
    <property type="entry name" value="ATP-DEPENDENT DNA HELICASE"/>
    <property type="match status" value="1"/>
</dbReference>
<dbReference type="PANTHER" id="PTHR45786">
    <property type="entry name" value="DNA BINDING PROTEIN-LIKE"/>
    <property type="match status" value="1"/>
</dbReference>
<dbReference type="EMBL" id="JARKIE010000382">
    <property type="protein sequence ID" value="KAJ7648420.1"/>
    <property type="molecule type" value="Genomic_DNA"/>
</dbReference>
<sequence length="309" mass="34736">AATDLPAARCPYTEPASRHDLGPMNAKCRHCGALHWLTEKIVKSSDAEPKFGMCCNHGKVVLDPLKELPTDLEKLYAENGAQAKEFPKNIAQYNTALSFTSIGVNKDRSIINSGGLPIFRTHGELYHRTGALLASPGQQLTYAQLHIYEPRMTLDHCMQSNTNLWRVTMEILQRVIGDNHQYAPLFRHSHEVLVGLGDDADDVSVHLCIAPGVHARRGNLPSADGVAVILPNQQSSEPRDIILRHRNGPFLRLSDLHPAYTPLYYVLLFPYGENGWHPDLRINNPEKDHPKQLSQTRYVVYCLQVRDDR</sequence>
<name>A0AAD7CH45_MYCRO</name>
<dbReference type="AlphaFoldDB" id="A0AAD7CH45"/>
<feature type="non-terminal residue" evidence="1">
    <location>
        <position position="1"/>
    </location>
</feature>
<reference evidence="1" key="1">
    <citation type="submission" date="2023-03" db="EMBL/GenBank/DDBJ databases">
        <title>Massive genome expansion in bonnet fungi (Mycena s.s.) driven by repeated elements and novel gene families across ecological guilds.</title>
        <authorList>
            <consortium name="Lawrence Berkeley National Laboratory"/>
            <person name="Harder C.B."/>
            <person name="Miyauchi S."/>
            <person name="Viragh M."/>
            <person name="Kuo A."/>
            <person name="Thoen E."/>
            <person name="Andreopoulos B."/>
            <person name="Lu D."/>
            <person name="Skrede I."/>
            <person name="Drula E."/>
            <person name="Henrissat B."/>
            <person name="Morin E."/>
            <person name="Kohler A."/>
            <person name="Barry K."/>
            <person name="LaButti K."/>
            <person name="Morin E."/>
            <person name="Salamov A."/>
            <person name="Lipzen A."/>
            <person name="Mereny Z."/>
            <person name="Hegedus B."/>
            <person name="Baldrian P."/>
            <person name="Stursova M."/>
            <person name="Weitz H."/>
            <person name="Taylor A."/>
            <person name="Grigoriev I.V."/>
            <person name="Nagy L.G."/>
            <person name="Martin F."/>
            <person name="Kauserud H."/>
        </authorList>
    </citation>
    <scope>NUCLEOTIDE SEQUENCE</scope>
    <source>
        <strain evidence="1">CBHHK067</strain>
    </source>
</reference>
<accession>A0AAD7CH45</accession>
<dbReference type="Proteomes" id="UP001221757">
    <property type="component" value="Unassembled WGS sequence"/>
</dbReference>
<protein>
    <recommendedName>
        <fullName evidence="3">Helitron helicase-like domain-containing protein</fullName>
    </recommendedName>
</protein>
<organism evidence="1 2">
    <name type="scientific">Mycena rosella</name>
    <name type="common">Pink bonnet</name>
    <name type="synonym">Agaricus rosellus</name>
    <dbReference type="NCBI Taxonomy" id="1033263"/>
    <lineage>
        <taxon>Eukaryota</taxon>
        <taxon>Fungi</taxon>
        <taxon>Dikarya</taxon>
        <taxon>Basidiomycota</taxon>
        <taxon>Agaricomycotina</taxon>
        <taxon>Agaricomycetes</taxon>
        <taxon>Agaricomycetidae</taxon>
        <taxon>Agaricales</taxon>
        <taxon>Marasmiineae</taxon>
        <taxon>Mycenaceae</taxon>
        <taxon>Mycena</taxon>
    </lineage>
</organism>
<evidence type="ECO:0000313" key="2">
    <source>
        <dbReference type="Proteomes" id="UP001221757"/>
    </source>
</evidence>
<keyword evidence="2" id="KW-1185">Reference proteome</keyword>
<comment type="caution">
    <text evidence="1">The sequence shown here is derived from an EMBL/GenBank/DDBJ whole genome shotgun (WGS) entry which is preliminary data.</text>
</comment>
<evidence type="ECO:0008006" key="3">
    <source>
        <dbReference type="Google" id="ProtNLM"/>
    </source>
</evidence>
<gene>
    <name evidence="1" type="ORF">B0H17DRAFT_959067</name>
</gene>
<evidence type="ECO:0000313" key="1">
    <source>
        <dbReference type="EMBL" id="KAJ7648420.1"/>
    </source>
</evidence>